<dbReference type="Gene3D" id="3.30.2310.20">
    <property type="entry name" value="RelE-like"/>
    <property type="match status" value="1"/>
</dbReference>
<dbReference type="InterPro" id="IPR035093">
    <property type="entry name" value="RelE/ParE_toxin_dom_sf"/>
</dbReference>
<name>A0A9D2T4V9_9FIRM</name>
<gene>
    <name evidence="2" type="ORF">H9703_06175</name>
</gene>
<protein>
    <submittedName>
        <fullName evidence="2">Type II toxin-antitoxin system RelE/ParE family toxin</fullName>
    </submittedName>
</protein>
<evidence type="ECO:0000313" key="3">
    <source>
        <dbReference type="Proteomes" id="UP000823906"/>
    </source>
</evidence>
<reference evidence="2" key="1">
    <citation type="journal article" date="2021" name="PeerJ">
        <title>Extensive microbial diversity within the chicken gut microbiome revealed by metagenomics and culture.</title>
        <authorList>
            <person name="Gilroy R."/>
            <person name="Ravi A."/>
            <person name="Getino M."/>
            <person name="Pursley I."/>
            <person name="Horton D.L."/>
            <person name="Alikhan N.F."/>
            <person name="Baker D."/>
            <person name="Gharbi K."/>
            <person name="Hall N."/>
            <person name="Watson M."/>
            <person name="Adriaenssens E.M."/>
            <person name="Foster-Nyarko E."/>
            <person name="Jarju S."/>
            <person name="Secka A."/>
            <person name="Antonio M."/>
            <person name="Oren A."/>
            <person name="Chaudhuri R.R."/>
            <person name="La Ragione R."/>
            <person name="Hildebrand F."/>
            <person name="Pallen M.J."/>
        </authorList>
    </citation>
    <scope>NUCLEOTIDE SEQUENCE</scope>
    <source>
        <strain evidence="2">ChiSjej5B23-2810</strain>
    </source>
</reference>
<dbReference type="AlphaFoldDB" id="A0A9D2T4V9"/>
<dbReference type="Proteomes" id="UP000823906">
    <property type="component" value="Unassembled WGS sequence"/>
</dbReference>
<feature type="domain" description="C1q" evidence="1">
    <location>
        <begin position="63"/>
        <end position="103"/>
    </location>
</feature>
<dbReference type="PROSITE" id="PS50871">
    <property type="entry name" value="C1Q"/>
    <property type="match status" value="1"/>
</dbReference>
<accession>A0A9D2T4V9</accession>
<organism evidence="2 3">
    <name type="scientific">Candidatus Faecalibacterium faecigallinarum</name>
    <dbReference type="NCBI Taxonomy" id="2838577"/>
    <lineage>
        <taxon>Bacteria</taxon>
        <taxon>Bacillati</taxon>
        <taxon>Bacillota</taxon>
        <taxon>Clostridia</taxon>
        <taxon>Eubacteriales</taxon>
        <taxon>Oscillospiraceae</taxon>
        <taxon>Faecalibacterium</taxon>
    </lineage>
</organism>
<proteinExistence type="predicted"/>
<sequence length="103" mass="11936">MSQPNYQIILARRVDGMLLRHVSFLAHVSVPAAKKFRAEFAHLLERLEQNPMQFPVEEELNLPSQYRSALFARRYKAVFMVEGSTVYLDAVLDCRQDHSDLTL</sequence>
<dbReference type="EMBL" id="DWWN01000041">
    <property type="protein sequence ID" value="HJC45704.1"/>
    <property type="molecule type" value="Genomic_DNA"/>
</dbReference>
<reference evidence="2" key="2">
    <citation type="submission" date="2021-04" db="EMBL/GenBank/DDBJ databases">
        <authorList>
            <person name="Gilroy R."/>
        </authorList>
    </citation>
    <scope>NUCLEOTIDE SEQUENCE</scope>
    <source>
        <strain evidence="2">ChiSjej5B23-2810</strain>
    </source>
</reference>
<dbReference type="InterPro" id="IPR001073">
    <property type="entry name" value="C1q_dom"/>
</dbReference>
<comment type="caution">
    <text evidence="2">The sequence shown here is derived from an EMBL/GenBank/DDBJ whole genome shotgun (WGS) entry which is preliminary data.</text>
</comment>
<evidence type="ECO:0000259" key="1">
    <source>
        <dbReference type="PROSITE" id="PS50871"/>
    </source>
</evidence>
<evidence type="ECO:0000313" key="2">
    <source>
        <dbReference type="EMBL" id="HJC45704.1"/>
    </source>
</evidence>